<evidence type="ECO:0000259" key="2">
    <source>
        <dbReference type="Pfam" id="PF13362"/>
    </source>
</evidence>
<dbReference type="CDD" id="cd01029">
    <property type="entry name" value="TOPRIM_primases"/>
    <property type="match status" value="1"/>
</dbReference>
<proteinExistence type="predicted"/>
<gene>
    <name evidence="3" type="ORF">QC821_01805</name>
</gene>
<dbReference type="RefSeq" id="WP_309716182.1">
    <property type="nucleotide sequence ID" value="NZ_JARWAM010000001.1"/>
</dbReference>
<dbReference type="InterPro" id="IPR034154">
    <property type="entry name" value="TOPRIM_DnaG/twinkle"/>
</dbReference>
<dbReference type="Pfam" id="PF13362">
    <property type="entry name" value="Toprim_3"/>
    <property type="match status" value="1"/>
</dbReference>
<dbReference type="Proteomes" id="UP001251374">
    <property type="component" value="Unassembled WGS sequence"/>
</dbReference>
<feature type="region of interest" description="Disordered" evidence="1">
    <location>
        <begin position="99"/>
        <end position="122"/>
    </location>
</feature>
<feature type="compositionally biased region" description="Basic and acidic residues" evidence="1">
    <location>
        <begin position="108"/>
        <end position="122"/>
    </location>
</feature>
<organism evidence="3 4">
    <name type="scientific">Franzmannia qiaohouensis</name>
    <dbReference type="NCBI Taxonomy" id="1329370"/>
    <lineage>
        <taxon>Bacteria</taxon>
        <taxon>Pseudomonadati</taxon>
        <taxon>Pseudomonadota</taxon>
        <taxon>Gammaproteobacteria</taxon>
        <taxon>Oceanospirillales</taxon>
        <taxon>Halomonadaceae</taxon>
        <taxon>Franzmannia</taxon>
    </lineage>
</organism>
<evidence type="ECO:0000256" key="1">
    <source>
        <dbReference type="SAM" id="MobiDB-lite"/>
    </source>
</evidence>
<protein>
    <submittedName>
        <fullName evidence="3">Toprim domain-containing protein</fullName>
    </submittedName>
</protein>
<dbReference type="InterPro" id="IPR006171">
    <property type="entry name" value="TOPRIM_dom"/>
</dbReference>
<comment type="caution">
    <text evidence="3">The sequence shown here is derived from an EMBL/GenBank/DDBJ whole genome shotgun (WGS) entry which is preliminary data.</text>
</comment>
<reference evidence="3 4" key="1">
    <citation type="submission" date="2023-04" db="EMBL/GenBank/DDBJ databases">
        <title>A long-awaited taxogenomic arrangement of the family Halomonadaceae.</title>
        <authorList>
            <person name="De La Haba R."/>
            <person name="Chuvochina M."/>
            <person name="Wittouck S."/>
            <person name="Arahal D.R."/>
            <person name="Sanchez-Porro C."/>
            <person name="Hugenholtz P."/>
            <person name="Ventosa A."/>
        </authorList>
    </citation>
    <scope>NUCLEOTIDE SEQUENCE [LARGE SCALE GENOMIC DNA]</scope>
    <source>
        <strain evidence="3 4">DSM 26770</strain>
    </source>
</reference>
<sequence>MRAETRAPGHKGRALGQTCAHNAPHHHSITTALAEALAGRGVTGLVIHADGGVHRFDAPDKRRGNLAGWYVCPTPEVAVFGYWHTGEQQTVTLAGEHDPVAAEQARQAAERARRERDAQRQRDHAEAALRARHLWAAAQPAGHHHPYLQAKGTAPHGLRQHGDVLLVPLFCDGVLVNLQRIHPDGGKRFLPRARLKGAASLVGRLAGAGRVYLCEGWATAATLHEATGCPVVAAMTANNLATVGRNLRQRLPSGVAITVAADNDHRTEGNPGITAGRSAAQAIRADLTWPRFPCSGCACTDFNDLARCQQEVAL</sequence>
<dbReference type="EMBL" id="JARWAM010000001">
    <property type="protein sequence ID" value="MDR5904005.1"/>
    <property type="molecule type" value="Genomic_DNA"/>
</dbReference>
<feature type="domain" description="Toprim" evidence="2">
    <location>
        <begin position="211"/>
        <end position="307"/>
    </location>
</feature>
<name>A0ABU1HBI1_9GAMM</name>
<evidence type="ECO:0000313" key="3">
    <source>
        <dbReference type="EMBL" id="MDR5904005.1"/>
    </source>
</evidence>
<keyword evidence="4" id="KW-1185">Reference proteome</keyword>
<evidence type="ECO:0000313" key="4">
    <source>
        <dbReference type="Proteomes" id="UP001251374"/>
    </source>
</evidence>
<accession>A0ABU1HBI1</accession>
<dbReference type="Gene3D" id="3.40.1360.10">
    <property type="match status" value="1"/>
</dbReference>